<evidence type="ECO:0000256" key="1">
    <source>
        <dbReference type="ARBA" id="ARBA00004651"/>
    </source>
</evidence>
<feature type="transmembrane region" description="Helical" evidence="7">
    <location>
        <begin position="291"/>
        <end position="311"/>
    </location>
</feature>
<dbReference type="PANTHER" id="PTHR23517:SF13">
    <property type="entry name" value="MAJOR FACILITATOR SUPERFAMILY MFS_1"/>
    <property type="match status" value="1"/>
</dbReference>
<evidence type="ECO:0000313" key="10">
    <source>
        <dbReference type="Proteomes" id="UP001183629"/>
    </source>
</evidence>
<keyword evidence="5 7" id="KW-1133">Transmembrane helix</keyword>
<feature type="transmembrane region" description="Helical" evidence="7">
    <location>
        <begin position="352"/>
        <end position="375"/>
    </location>
</feature>
<feature type="transmembrane region" description="Helical" evidence="7">
    <location>
        <begin position="317"/>
        <end position="340"/>
    </location>
</feature>
<feature type="transmembrane region" description="Helical" evidence="7">
    <location>
        <begin position="51"/>
        <end position="76"/>
    </location>
</feature>
<feature type="domain" description="Major facilitator superfamily (MFS) profile" evidence="8">
    <location>
        <begin position="21"/>
        <end position="403"/>
    </location>
</feature>
<evidence type="ECO:0000256" key="2">
    <source>
        <dbReference type="ARBA" id="ARBA00022448"/>
    </source>
</evidence>
<dbReference type="SUPFAM" id="SSF103473">
    <property type="entry name" value="MFS general substrate transporter"/>
    <property type="match status" value="1"/>
</dbReference>
<keyword evidence="3" id="KW-1003">Cell membrane</keyword>
<feature type="transmembrane region" description="Helical" evidence="7">
    <location>
        <begin position="88"/>
        <end position="111"/>
    </location>
</feature>
<dbReference type="PANTHER" id="PTHR23517">
    <property type="entry name" value="RESISTANCE PROTEIN MDTM, PUTATIVE-RELATED-RELATED"/>
    <property type="match status" value="1"/>
</dbReference>
<dbReference type="InterPro" id="IPR020846">
    <property type="entry name" value="MFS_dom"/>
</dbReference>
<feature type="transmembrane region" description="Helical" evidence="7">
    <location>
        <begin position="117"/>
        <end position="137"/>
    </location>
</feature>
<name>A0AAE3ZPV1_9ACTN</name>
<dbReference type="Proteomes" id="UP001183629">
    <property type="component" value="Unassembled WGS sequence"/>
</dbReference>
<feature type="transmembrane region" description="Helical" evidence="7">
    <location>
        <begin position="381"/>
        <end position="402"/>
    </location>
</feature>
<feature type="transmembrane region" description="Helical" evidence="7">
    <location>
        <begin position="21"/>
        <end position="39"/>
    </location>
</feature>
<evidence type="ECO:0000256" key="4">
    <source>
        <dbReference type="ARBA" id="ARBA00022692"/>
    </source>
</evidence>
<dbReference type="GO" id="GO:0022857">
    <property type="term" value="F:transmembrane transporter activity"/>
    <property type="evidence" value="ECO:0007669"/>
    <property type="project" value="InterPro"/>
</dbReference>
<protein>
    <submittedName>
        <fullName evidence="9">MFS family arabinose efflux permease</fullName>
    </submittedName>
</protein>
<dbReference type="EMBL" id="JAVDYC010000001">
    <property type="protein sequence ID" value="MDR7322073.1"/>
    <property type="molecule type" value="Genomic_DNA"/>
</dbReference>
<feature type="transmembrane region" description="Helical" evidence="7">
    <location>
        <begin position="184"/>
        <end position="206"/>
    </location>
</feature>
<dbReference type="InterPro" id="IPR011701">
    <property type="entry name" value="MFS"/>
</dbReference>
<keyword evidence="6 7" id="KW-0472">Membrane</keyword>
<evidence type="ECO:0000259" key="8">
    <source>
        <dbReference type="PROSITE" id="PS50850"/>
    </source>
</evidence>
<keyword evidence="2" id="KW-0813">Transport</keyword>
<accession>A0AAE3ZPV1</accession>
<sequence length="403" mass="40217">MSAQTLPAPATAARRGVGHGTGFWVVAAAFGVAMAFTVVPTPLWPLYQREAGYSTLMVTVAYAAYAVGVTISLFLAGHLSDRLGRRRVLLPALLVEIASGVLLLASTAFPAVLAGRALSGAAVGMITATATAHLVELHAAARPGAGRALAELVGTAANMGGFAVGSLTSGLLAEWAGAPLRTPYVVYLVLLAVVAAGVALVPETVAATSAPYRPQRVAVPAAARGRYATVAIGAFAAFAVLGLFASVAPGFVGGTMGHPSRALAGLVAFLSFGSGVTAQLVFARMPARRQVFGGLVALSLGLIATTAAVWLPSLPLFLIGGVTAGAGAGLLFKGSIGTVFSISEPATRGEALAGLFLAGYLGLSIPILGFGFATAAVSTEVALAGFATVVVALAAVVGIRTVR</sequence>
<evidence type="ECO:0000256" key="6">
    <source>
        <dbReference type="ARBA" id="ARBA00023136"/>
    </source>
</evidence>
<organism evidence="9 10">
    <name type="scientific">Catenuloplanes niger</name>
    <dbReference type="NCBI Taxonomy" id="587534"/>
    <lineage>
        <taxon>Bacteria</taxon>
        <taxon>Bacillati</taxon>
        <taxon>Actinomycetota</taxon>
        <taxon>Actinomycetes</taxon>
        <taxon>Micromonosporales</taxon>
        <taxon>Micromonosporaceae</taxon>
        <taxon>Catenuloplanes</taxon>
    </lineage>
</organism>
<comment type="caution">
    <text evidence="9">The sequence shown here is derived from an EMBL/GenBank/DDBJ whole genome shotgun (WGS) entry which is preliminary data.</text>
</comment>
<comment type="subcellular location">
    <subcellularLocation>
        <location evidence="1">Cell membrane</location>
        <topology evidence="1">Multi-pass membrane protein</topology>
    </subcellularLocation>
</comment>
<dbReference type="Pfam" id="PF07690">
    <property type="entry name" value="MFS_1"/>
    <property type="match status" value="1"/>
</dbReference>
<feature type="transmembrane region" description="Helical" evidence="7">
    <location>
        <begin position="263"/>
        <end position="282"/>
    </location>
</feature>
<dbReference type="InterPro" id="IPR050171">
    <property type="entry name" value="MFS_Transporters"/>
</dbReference>
<dbReference type="Gene3D" id="1.20.1250.20">
    <property type="entry name" value="MFS general substrate transporter like domains"/>
    <property type="match status" value="1"/>
</dbReference>
<keyword evidence="10" id="KW-1185">Reference proteome</keyword>
<dbReference type="RefSeq" id="WP_310411887.1">
    <property type="nucleotide sequence ID" value="NZ_JAVDYC010000001.1"/>
</dbReference>
<dbReference type="PROSITE" id="PS50850">
    <property type="entry name" value="MFS"/>
    <property type="match status" value="1"/>
</dbReference>
<evidence type="ECO:0000256" key="3">
    <source>
        <dbReference type="ARBA" id="ARBA00022475"/>
    </source>
</evidence>
<dbReference type="GO" id="GO:0005886">
    <property type="term" value="C:plasma membrane"/>
    <property type="evidence" value="ECO:0007669"/>
    <property type="project" value="UniProtKB-SubCell"/>
</dbReference>
<gene>
    <name evidence="9" type="ORF">J2S44_002323</name>
</gene>
<evidence type="ECO:0000313" key="9">
    <source>
        <dbReference type="EMBL" id="MDR7322073.1"/>
    </source>
</evidence>
<keyword evidence="4 7" id="KW-0812">Transmembrane</keyword>
<dbReference type="InterPro" id="IPR036259">
    <property type="entry name" value="MFS_trans_sf"/>
</dbReference>
<dbReference type="AlphaFoldDB" id="A0AAE3ZPV1"/>
<evidence type="ECO:0000256" key="7">
    <source>
        <dbReference type="SAM" id="Phobius"/>
    </source>
</evidence>
<feature type="transmembrane region" description="Helical" evidence="7">
    <location>
        <begin position="149"/>
        <end position="172"/>
    </location>
</feature>
<evidence type="ECO:0000256" key="5">
    <source>
        <dbReference type="ARBA" id="ARBA00022989"/>
    </source>
</evidence>
<feature type="transmembrane region" description="Helical" evidence="7">
    <location>
        <begin position="227"/>
        <end position="251"/>
    </location>
</feature>
<proteinExistence type="predicted"/>
<reference evidence="9 10" key="1">
    <citation type="submission" date="2023-07" db="EMBL/GenBank/DDBJ databases">
        <title>Sequencing the genomes of 1000 actinobacteria strains.</title>
        <authorList>
            <person name="Klenk H.-P."/>
        </authorList>
    </citation>
    <scope>NUCLEOTIDE SEQUENCE [LARGE SCALE GENOMIC DNA]</scope>
    <source>
        <strain evidence="9 10">DSM 44711</strain>
    </source>
</reference>